<accession>A0A2R5GEM2</accession>
<reference evidence="7 8" key="1">
    <citation type="submission" date="2017-12" db="EMBL/GenBank/DDBJ databases">
        <title>Sequencing, de novo assembly and annotation of complete genome of a new Thraustochytrid species, strain FCC1311.</title>
        <authorList>
            <person name="Sedici K."/>
            <person name="Godart F."/>
            <person name="Aiese Cigliano R."/>
            <person name="Sanseverino W."/>
            <person name="Barakat M."/>
            <person name="Ortet P."/>
            <person name="Marechal E."/>
            <person name="Cagnac O."/>
            <person name="Amato A."/>
        </authorList>
    </citation>
    <scope>NUCLEOTIDE SEQUENCE [LARGE SCALE GENOMIC DNA]</scope>
</reference>
<dbReference type="Proteomes" id="UP000241890">
    <property type="component" value="Unassembled WGS sequence"/>
</dbReference>
<keyword evidence="5 6" id="KW-0206">Cytoskeleton</keyword>
<dbReference type="PANTHER" id="PTHR12058:SF0">
    <property type="entry name" value="ACTIN-RELATED PROTEIN 2_3 COMPLEX SUBUNIT 2"/>
    <property type="match status" value="1"/>
</dbReference>
<evidence type="ECO:0000256" key="6">
    <source>
        <dbReference type="RuleBase" id="RU364015"/>
    </source>
</evidence>
<proteinExistence type="inferred from homology"/>
<dbReference type="AlphaFoldDB" id="A0A2R5GEM2"/>
<dbReference type="GO" id="GO:0005885">
    <property type="term" value="C:Arp2/3 protein complex"/>
    <property type="evidence" value="ECO:0007669"/>
    <property type="project" value="InterPro"/>
</dbReference>
<sequence>MIFLETGHPIIEETIRTRLDPETKPEPLDITCSDFDDVKYHIVATSSNKNVLSFRMAMPCYSSLASMGATAALDSKYGRYQSREKVDGYDLVFEIDVNESSADRDAVAKDFGEIKRNIMAAPFRRCFEALAAGKSSSIKPMVIPFRPNERIVLAPGNDRVMVFFTFHFADVTDRALAKVFLQEMSEAGRKVPQAPAVTFTTEIPGDLAKVREFKPADNLVGYVMFQVFKSHVEGAEKMEKIITLFQGFRAYLHYHIKASKSHLHSRMRNRVELLLKVLKRADPTAGDESTSKKAYRTYNN</sequence>
<dbReference type="GO" id="GO:0005200">
    <property type="term" value="F:structural constituent of cytoskeleton"/>
    <property type="evidence" value="ECO:0007669"/>
    <property type="project" value="TreeGrafter"/>
</dbReference>
<keyword evidence="8" id="KW-1185">Reference proteome</keyword>
<evidence type="ECO:0000256" key="3">
    <source>
        <dbReference type="ARBA" id="ARBA00022490"/>
    </source>
</evidence>
<comment type="caution">
    <text evidence="7">The sequence shown here is derived from an EMBL/GenBank/DDBJ whole genome shotgun (WGS) entry which is preliminary data.</text>
</comment>
<dbReference type="PANTHER" id="PTHR12058">
    <property type="entry name" value="ARP2/3 COMPLEX 34 KDA SUBUNIT"/>
    <property type="match status" value="1"/>
</dbReference>
<dbReference type="Gene3D" id="3.30.1460.20">
    <property type="match status" value="2"/>
</dbReference>
<evidence type="ECO:0000256" key="5">
    <source>
        <dbReference type="ARBA" id="ARBA00023212"/>
    </source>
</evidence>
<dbReference type="InterPro" id="IPR034666">
    <property type="entry name" value="ARPC2/4"/>
</dbReference>
<dbReference type="GO" id="GO:0034314">
    <property type="term" value="P:Arp2/3 complex-mediated actin nucleation"/>
    <property type="evidence" value="ECO:0007669"/>
    <property type="project" value="InterPro"/>
</dbReference>
<evidence type="ECO:0000256" key="2">
    <source>
        <dbReference type="ARBA" id="ARBA00007192"/>
    </source>
</evidence>
<gene>
    <name evidence="7" type="ORF">FCC1311_049702</name>
</gene>
<dbReference type="OrthoDB" id="148331at2759"/>
<comment type="subunit">
    <text evidence="6">Component of the Arp2/3 complex.</text>
</comment>
<dbReference type="Pfam" id="PF04045">
    <property type="entry name" value="P34-Arc"/>
    <property type="match status" value="1"/>
</dbReference>
<comment type="function">
    <text evidence="6">Functions as actin-binding component of the Arp2/3 complex which is involved in regulation of actin polymerization and together with an activating nucleation-promoting factor (NPF) mediates the formation of branched actin networks.</text>
</comment>
<keyword evidence="3 6" id="KW-0963">Cytoplasm</keyword>
<dbReference type="InParanoid" id="A0A2R5GEM2"/>
<dbReference type="SUPFAM" id="SSF69645">
    <property type="entry name" value="Arp2/3 complex subunits"/>
    <property type="match status" value="2"/>
</dbReference>
<comment type="subcellular location">
    <subcellularLocation>
        <location evidence="1 6">Cytoplasm</location>
        <location evidence="1 6">Cytoskeleton</location>
    </subcellularLocation>
</comment>
<dbReference type="GO" id="GO:0030041">
    <property type="term" value="P:actin filament polymerization"/>
    <property type="evidence" value="ECO:0007669"/>
    <property type="project" value="InterPro"/>
</dbReference>
<organism evidence="7 8">
    <name type="scientific">Hondaea fermentalgiana</name>
    <dbReference type="NCBI Taxonomy" id="2315210"/>
    <lineage>
        <taxon>Eukaryota</taxon>
        <taxon>Sar</taxon>
        <taxon>Stramenopiles</taxon>
        <taxon>Bigyra</taxon>
        <taxon>Labyrinthulomycetes</taxon>
        <taxon>Thraustochytrida</taxon>
        <taxon>Thraustochytriidae</taxon>
        <taxon>Hondaea</taxon>
    </lineage>
</organism>
<evidence type="ECO:0000256" key="4">
    <source>
        <dbReference type="ARBA" id="ARBA00023203"/>
    </source>
</evidence>
<evidence type="ECO:0000313" key="7">
    <source>
        <dbReference type="EMBL" id="GBG28749.1"/>
    </source>
</evidence>
<keyword evidence="4 6" id="KW-0009">Actin-binding</keyword>
<evidence type="ECO:0000256" key="1">
    <source>
        <dbReference type="ARBA" id="ARBA00004245"/>
    </source>
</evidence>
<evidence type="ECO:0000313" key="8">
    <source>
        <dbReference type="Proteomes" id="UP000241890"/>
    </source>
</evidence>
<dbReference type="InterPro" id="IPR007188">
    <property type="entry name" value="ARPC2"/>
</dbReference>
<comment type="similarity">
    <text evidence="2 6">Belongs to the ARPC2 family.</text>
</comment>
<dbReference type="EMBL" id="BEYU01000048">
    <property type="protein sequence ID" value="GBG28749.1"/>
    <property type="molecule type" value="Genomic_DNA"/>
</dbReference>
<dbReference type="GO" id="GO:0051015">
    <property type="term" value="F:actin filament binding"/>
    <property type="evidence" value="ECO:0007669"/>
    <property type="project" value="TreeGrafter"/>
</dbReference>
<name>A0A2R5GEM2_9STRA</name>
<protein>
    <recommendedName>
        <fullName evidence="6">Arp2/3 complex 34 kDa subunit</fullName>
    </recommendedName>
</protein>